<accession>A0A315ZA89</accession>
<evidence type="ECO:0000313" key="1">
    <source>
        <dbReference type="EMBL" id="PWJ42250.1"/>
    </source>
</evidence>
<dbReference type="OrthoDB" id="840343at2"/>
<dbReference type="Proteomes" id="UP000245535">
    <property type="component" value="Unassembled WGS sequence"/>
</dbReference>
<comment type="caution">
    <text evidence="1">The sequence shown here is derived from an EMBL/GenBank/DDBJ whole genome shotgun (WGS) entry which is preliminary data.</text>
</comment>
<dbReference type="EMBL" id="QGDO01000003">
    <property type="protein sequence ID" value="PWJ42250.1"/>
    <property type="molecule type" value="Genomic_DNA"/>
</dbReference>
<evidence type="ECO:0000313" key="2">
    <source>
        <dbReference type="Proteomes" id="UP000245535"/>
    </source>
</evidence>
<dbReference type="InterPro" id="IPR027417">
    <property type="entry name" value="P-loop_NTPase"/>
</dbReference>
<reference evidence="1 2" key="1">
    <citation type="submission" date="2018-03" db="EMBL/GenBank/DDBJ databases">
        <title>Genomic Encyclopedia of Archaeal and Bacterial Type Strains, Phase II (KMG-II): from individual species to whole genera.</title>
        <authorList>
            <person name="Goeker M."/>
        </authorList>
    </citation>
    <scope>NUCLEOTIDE SEQUENCE [LARGE SCALE GENOMIC DNA]</scope>
    <source>
        <strain evidence="1 2">DSM 28229</strain>
    </source>
</reference>
<proteinExistence type="predicted"/>
<dbReference type="Gene3D" id="3.40.50.300">
    <property type="entry name" value="P-loop containing nucleotide triphosphate hydrolases"/>
    <property type="match status" value="1"/>
</dbReference>
<evidence type="ECO:0008006" key="3">
    <source>
        <dbReference type="Google" id="ProtNLM"/>
    </source>
</evidence>
<protein>
    <recommendedName>
        <fullName evidence="3">SF3 helicase domain-containing protein</fullName>
    </recommendedName>
</protein>
<dbReference type="RefSeq" id="WP_109619038.1">
    <property type="nucleotide sequence ID" value="NZ_QGDO01000003.1"/>
</dbReference>
<keyword evidence="2" id="KW-1185">Reference proteome</keyword>
<gene>
    <name evidence="1" type="ORF">BC781_103502</name>
</gene>
<dbReference type="AlphaFoldDB" id="A0A315ZA89"/>
<organism evidence="1 2">
    <name type="scientific">Sediminitomix flava</name>
    <dbReference type="NCBI Taxonomy" id="379075"/>
    <lineage>
        <taxon>Bacteria</taxon>
        <taxon>Pseudomonadati</taxon>
        <taxon>Bacteroidota</taxon>
        <taxon>Cytophagia</taxon>
        <taxon>Cytophagales</taxon>
        <taxon>Flammeovirgaceae</taxon>
        <taxon>Sediminitomix</taxon>
    </lineage>
</organism>
<sequence>MISIQDYIENAPEREPQHISNYTSTISDELIQNRVKSTMERAQKMIIEAGEGQKHENCLKAGKLIGGLVGGELLANNEGEVFLINAINSNPTIKDLKGRIKDAMDGLRYGIQEPISAEGIEQEINEWRAKQPQKETTTKRSDKSNQRFPTINFFTVSEDKDGNSKTRISPHNLIECLIENKFYRFSTSKGERKFIRDIENIVEFTEVDQVTDFIFRLCKTGIEPHGLSYPEMFDTLTRNRQYICESFYARLTYENEFSFVKDTATSCFLYFTNGFLEITKHGWELKPYSQLKGYIWKEQIIAHKFNPELIEDRTILPMESDFAKFLLLISEGYINEKEEFLQEPQIDGKRIQSLMAIIGYCLHYYHNTKMKAIVLTDSSLSDSADGRSGKTLLTKSIAQLRPSADISGKDFQMSNNHRFQAIKPNDQVIIFNDITKKFNLESIYTGITEGYEVNPKGKNPYKVIAKTMITSNSTLKLEGGSDRDRVHEFELTNYFSERHSPLDEFGKWFFSSDWKQAEWQYFFATMTLCIKTYLATGLETPYNPNLQLRKLKETTSKEFLSWVKDCNDSKTFYPTTETLEQFQLEFPDMDKLRGRTFQKWFANYADCIHDAYFERPENKVDGKRGFYFKKGTPPASI</sequence>
<name>A0A315ZA89_SEDFL</name>